<name>A0AAV0WKK4_9HEMI</name>
<accession>A0AAV0WKK4</accession>
<dbReference type="AlphaFoldDB" id="A0AAV0WKK4"/>
<comment type="caution">
    <text evidence="1">The sequence shown here is derived from an EMBL/GenBank/DDBJ whole genome shotgun (WGS) entry which is preliminary data.</text>
</comment>
<proteinExistence type="predicted"/>
<evidence type="ECO:0000313" key="1">
    <source>
        <dbReference type="EMBL" id="CAI6356509.1"/>
    </source>
</evidence>
<reference evidence="1 2" key="1">
    <citation type="submission" date="2023-01" db="EMBL/GenBank/DDBJ databases">
        <authorList>
            <person name="Whitehead M."/>
        </authorList>
    </citation>
    <scope>NUCLEOTIDE SEQUENCE [LARGE SCALE GENOMIC DNA]</scope>
</reference>
<dbReference type="EMBL" id="CARXXK010000002">
    <property type="protein sequence ID" value="CAI6356509.1"/>
    <property type="molecule type" value="Genomic_DNA"/>
</dbReference>
<protein>
    <submittedName>
        <fullName evidence="1">Uncharacterized protein</fullName>
    </submittedName>
</protein>
<evidence type="ECO:0000313" key="2">
    <source>
        <dbReference type="Proteomes" id="UP001160148"/>
    </source>
</evidence>
<organism evidence="1 2">
    <name type="scientific">Macrosiphum euphorbiae</name>
    <name type="common">potato aphid</name>
    <dbReference type="NCBI Taxonomy" id="13131"/>
    <lineage>
        <taxon>Eukaryota</taxon>
        <taxon>Metazoa</taxon>
        <taxon>Ecdysozoa</taxon>
        <taxon>Arthropoda</taxon>
        <taxon>Hexapoda</taxon>
        <taxon>Insecta</taxon>
        <taxon>Pterygota</taxon>
        <taxon>Neoptera</taxon>
        <taxon>Paraneoptera</taxon>
        <taxon>Hemiptera</taxon>
        <taxon>Sternorrhyncha</taxon>
        <taxon>Aphidomorpha</taxon>
        <taxon>Aphidoidea</taxon>
        <taxon>Aphididae</taxon>
        <taxon>Macrosiphini</taxon>
        <taxon>Macrosiphum</taxon>
    </lineage>
</organism>
<sequence length="100" mass="11278">MLGVALKLKKGIITLSSILPELTEFQISKDEWFIFEKVHKFLINSKSLSTRLAGEKYVTLPQVVVSFNLLVNQIETTITQLDENILRTAIDGQLILSFQG</sequence>
<gene>
    <name evidence="1" type="ORF">MEUPH1_LOCUS12238</name>
</gene>
<keyword evidence="2" id="KW-1185">Reference proteome</keyword>
<dbReference type="Proteomes" id="UP001160148">
    <property type="component" value="Unassembled WGS sequence"/>
</dbReference>